<accession>A0A0C1MS19</accession>
<dbReference type="Gene3D" id="1.20.58.320">
    <property type="entry name" value="TPR-like"/>
    <property type="match status" value="1"/>
</dbReference>
<sequence length="217" mass="25766">MIIIWVHRLIINLPCLIILFVFNQINLENYVMKKNTPYNISPANIIDFWFSKENQPLWFAKNKKFDALIKNKFHNVYQQAASGNLDHWKNTPEGLLALIIILDQFPRNMFRDKPTAFATDEKALYFTKYAINHGLNNKLSKKEYQHFLYLPLMHSENLTDQKLCLDLFKEQEEPLKYAKLHYNIINKFGRFPHRNKILGRTSTQEELEFLAQPNSSF</sequence>
<evidence type="ECO:0000313" key="2">
    <source>
        <dbReference type="EMBL" id="KIE04877.1"/>
    </source>
</evidence>
<proteinExistence type="predicted"/>
<dbReference type="Gene3D" id="1.25.40.10">
    <property type="entry name" value="Tetratricopeptide repeat domain"/>
    <property type="match status" value="1"/>
</dbReference>
<keyword evidence="3" id="KW-1185">Reference proteome</keyword>
<dbReference type="PATRIC" id="fig|86105.3.peg.1329"/>
<feature type="transmembrane region" description="Helical" evidence="1">
    <location>
        <begin position="6"/>
        <end position="25"/>
    </location>
</feature>
<keyword evidence="1" id="KW-0812">Transmembrane</keyword>
<dbReference type="InterPro" id="IPR011990">
    <property type="entry name" value="TPR-like_helical_dom_sf"/>
</dbReference>
<dbReference type="Pfam" id="PF06041">
    <property type="entry name" value="DUF924"/>
    <property type="match status" value="1"/>
</dbReference>
<gene>
    <name evidence="2" type="ORF">NF27_FK00020</name>
</gene>
<reference evidence="2 3" key="1">
    <citation type="submission" date="2014-11" db="EMBL/GenBank/DDBJ databases">
        <title>A Rickettsiales Symbiont of Amoebae With Ancient Features.</title>
        <authorList>
            <person name="Schulz F."/>
            <person name="Martijn J."/>
            <person name="Wascher F."/>
            <person name="Kostanjsek R."/>
            <person name="Ettema T.J."/>
            <person name="Horn M."/>
        </authorList>
    </citation>
    <scope>NUCLEOTIDE SEQUENCE [LARGE SCALE GENOMIC DNA]</scope>
    <source>
        <strain evidence="2 3">UWC36</strain>
    </source>
</reference>
<dbReference type="SUPFAM" id="SSF48452">
    <property type="entry name" value="TPR-like"/>
    <property type="match status" value="1"/>
</dbReference>
<name>A0A0C1MS19_9RICK</name>
<evidence type="ECO:0000313" key="3">
    <source>
        <dbReference type="Proteomes" id="UP000031258"/>
    </source>
</evidence>
<comment type="caution">
    <text evidence="2">The sequence shown here is derived from an EMBL/GenBank/DDBJ whole genome shotgun (WGS) entry which is preliminary data.</text>
</comment>
<protein>
    <recommendedName>
        <fullName evidence="4">DUF924 domain-containing protein</fullName>
    </recommendedName>
</protein>
<dbReference type="InterPro" id="IPR010323">
    <property type="entry name" value="DUF924"/>
</dbReference>
<evidence type="ECO:0000256" key="1">
    <source>
        <dbReference type="SAM" id="Phobius"/>
    </source>
</evidence>
<keyword evidence="1" id="KW-0472">Membrane</keyword>
<keyword evidence="1" id="KW-1133">Transmembrane helix</keyword>
<evidence type="ECO:0008006" key="4">
    <source>
        <dbReference type="Google" id="ProtNLM"/>
    </source>
</evidence>
<organism evidence="2 3">
    <name type="scientific">Candidatus Jidaibacter acanthamoebae</name>
    <dbReference type="NCBI Taxonomy" id="86105"/>
    <lineage>
        <taxon>Bacteria</taxon>
        <taxon>Pseudomonadati</taxon>
        <taxon>Pseudomonadota</taxon>
        <taxon>Alphaproteobacteria</taxon>
        <taxon>Rickettsiales</taxon>
        <taxon>Candidatus Midichloriaceae</taxon>
        <taxon>Candidatus Jidaibacter</taxon>
    </lineage>
</organism>
<dbReference type="Proteomes" id="UP000031258">
    <property type="component" value="Unassembled WGS sequence"/>
</dbReference>
<dbReference type="AlphaFoldDB" id="A0A0C1MS19"/>
<dbReference type="EMBL" id="JSWE01000136">
    <property type="protein sequence ID" value="KIE04877.1"/>
    <property type="molecule type" value="Genomic_DNA"/>
</dbReference>